<accession>A0A9P1C9G0</accession>
<dbReference type="EMBL" id="CAMXCT020001057">
    <property type="protein sequence ID" value="CAL1139561.1"/>
    <property type="molecule type" value="Genomic_DNA"/>
</dbReference>
<protein>
    <submittedName>
        <fullName evidence="2">Uncharacterized protein</fullName>
    </submittedName>
</protein>
<name>A0A9P1C9G0_9DINO</name>
<reference evidence="2" key="1">
    <citation type="submission" date="2022-10" db="EMBL/GenBank/DDBJ databases">
        <authorList>
            <person name="Chen Y."/>
            <person name="Dougan E. K."/>
            <person name="Chan C."/>
            <person name="Rhodes N."/>
            <person name="Thang M."/>
        </authorList>
    </citation>
    <scope>NUCLEOTIDE SEQUENCE</scope>
</reference>
<proteinExistence type="predicted"/>
<gene>
    <name evidence="2" type="ORF">C1SCF055_LOCUS13556</name>
</gene>
<organism evidence="2">
    <name type="scientific">Cladocopium goreaui</name>
    <dbReference type="NCBI Taxonomy" id="2562237"/>
    <lineage>
        <taxon>Eukaryota</taxon>
        <taxon>Sar</taxon>
        <taxon>Alveolata</taxon>
        <taxon>Dinophyceae</taxon>
        <taxon>Suessiales</taxon>
        <taxon>Symbiodiniaceae</taxon>
        <taxon>Cladocopium</taxon>
    </lineage>
</organism>
<dbReference type="Proteomes" id="UP001152797">
    <property type="component" value="Unassembled WGS sequence"/>
</dbReference>
<sequence>MADAPWDDAEDSDSDSSGPAFDSEDEALIVASGQWTTDAALAYNILQSLAITVNVQFNCSSQNSIPSGYIEIGSVRIWSHNPVVLQRLGDRAKELQNVCGESHNLQVLLAKYPTLSAAVDVPDPPSPEWKQVLAYVVTTRHTHRLAATREVLSNLGVTAVTAVTAVKEMPLRQVDFGPRSTPRTPMVFVIFLDPGAEKLHEDPNSDWRKTMDRLDFKQVSQVQNRMSMWACKAGDTAPSILEFSARLEHRTLEDFLALRDCATCEPCPSPTGKAGGRPEVLLLGGDGDESFESIWFYESFFKHKAPVRMRTCFNSQSLSRKVVEEEVKASMRRLFTDEGTCSLTLVLVGQGDEDGGWLLQDKVFQMRDLCNLWQQVGDQSGKPTDKPVLILVDTCYALKFLDEGLSSLSSLPKTWILQLSCSATETITSCDFAASFVRSQSPSIRFAGDVELLQTLPVQPSFYNRADGNRVQLANDFFVELMGVQLPLMERESGALLDDESDCSSVSTADTRRLCHEAEKRQPRSYLQELALVHHQRDKPTLEHFVTDILLKNVPGGAQQLIQHPKLEEFLETLETLMRPVSTRGPTNNGDANEIITEVCDWWRQRSHLTMDDVLSEFLADFAKKIPVTDVELSS</sequence>
<feature type="region of interest" description="Disordered" evidence="1">
    <location>
        <begin position="1"/>
        <end position="22"/>
    </location>
</feature>
<dbReference type="EMBL" id="CAMXCT010001057">
    <property type="protein sequence ID" value="CAI3986186.1"/>
    <property type="molecule type" value="Genomic_DNA"/>
</dbReference>
<evidence type="ECO:0000313" key="4">
    <source>
        <dbReference type="Proteomes" id="UP001152797"/>
    </source>
</evidence>
<evidence type="ECO:0000313" key="2">
    <source>
        <dbReference type="EMBL" id="CAI3986186.1"/>
    </source>
</evidence>
<evidence type="ECO:0000256" key="1">
    <source>
        <dbReference type="SAM" id="MobiDB-lite"/>
    </source>
</evidence>
<dbReference type="AlphaFoldDB" id="A0A9P1C9G0"/>
<keyword evidence="4" id="KW-1185">Reference proteome</keyword>
<feature type="compositionally biased region" description="Acidic residues" evidence="1">
    <location>
        <begin position="1"/>
        <end position="14"/>
    </location>
</feature>
<evidence type="ECO:0000313" key="3">
    <source>
        <dbReference type="EMBL" id="CAL4773498.1"/>
    </source>
</evidence>
<reference evidence="3 4" key="2">
    <citation type="submission" date="2024-05" db="EMBL/GenBank/DDBJ databases">
        <authorList>
            <person name="Chen Y."/>
            <person name="Shah S."/>
            <person name="Dougan E. K."/>
            <person name="Thang M."/>
            <person name="Chan C."/>
        </authorList>
    </citation>
    <scope>NUCLEOTIDE SEQUENCE [LARGE SCALE GENOMIC DNA]</scope>
</reference>
<comment type="caution">
    <text evidence="2">The sequence shown here is derived from an EMBL/GenBank/DDBJ whole genome shotgun (WGS) entry which is preliminary data.</text>
</comment>
<dbReference type="EMBL" id="CAMXCT030001057">
    <property type="protein sequence ID" value="CAL4773498.1"/>
    <property type="molecule type" value="Genomic_DNA"/>
</dbReference>